<feature type="domain" description="Plant heme peroxidase family profile" evidence="13">
    <location>
        <begin position="1"/>
        <end position="69"/>
    </location>
</feature>
<evidence type="ECO:0000256" key="8">
    <source>
        <dbReference type="ARBA" id="ARBA00023004"/>
    </source>
</evidence>
<proteinExistence type="inferred from homology"/>
<dbReference type="InterPro" id="IPR002016">
    <property type="entry name" value="Haem_peroxidase"/>
</dbReference>
<comment type="catalytic activity">
    <reaction evidence="1">
        <text>2 a phenolic donor + H2O2 = 2 a phenolic radical donor + 2 H2O</text>
        <dbReference type="Rhea" id="RHEA:56136"/>
        <dbReference type="ChEBI" id="CHEBI:15377"/>
        <dbReference type="ChEBI" id="CHEBI:16240"/>
        <dbReference type="ChEBI" id="CHEBI:139520"/>
        <dbReference type="ChEBI" id="CHEBI:139521"/>
        <dbReference type="EC" id="1.11.1.7"/>
    </reaction>
</comment>
<keyword evidence="11" id="KW-1015">Disulfide bond</keyword>
<protein>
    <recommendedName>
        <fullName evidence="3">peroxidase</fullName>
        <ecNumber evidence="3">1.11.1.7</ecNumber>
    </recommendedName>
</protein>
<comment type="cofactor">
    <cofactor evidence="2">
        <name>heme b</name>
        <dbReference type="ChEBI" id="CHEBI:60344"/>
    </cofactor>
</comment>
<dbReference type="GO" id="GO:0006979">
    <property type="term" value="P:response to oxidative stress"/>
    <property type="evidence" value="ECO:0007669"/>
    <property type="project" value="InterPro"/>
</dbReference>
<dbReference type="Proteomes" id="UP001164929">
    <property type="component" value="Chromosome 12"/>
</dbReference>
<dbReference type="EMBL" id="JAQIZT010000012">
    <property type="protein sequence ID" value="KAJ6978189.1"/>
    <property type="molecule type" value="Genomic_DNA"/>
</dbReference>
<dbReference type="GO" id="GO:0046872">
    <property type="term" value="F:metal ion binding"/>
    <property type="evidence" value="ECO:0007669"/>
    <property type="project" value="UniProtKB-KW"/>
</dbReference>
<dbReference type="InterPro" id="IPR010255">
    <property type="entry name" value="Haem_peroxidase_sf"/>
</dbReference>
<evidence type="ECO:0000256" key="6">
    <source>
        <dbReference type="ARBA" id="ARBA00022723"/>
    </source>
</evidence>
<dbReference type="PROSITE" id="PS50873">
    <property type="entry name" value="PEROXIDASE_4"/>
    <property type="match status" value="1"/>
</dbReference>
<evidence type="ECO:0000256" key="1">
    <source>
        <dbReference type="ARBA" id="ARBA00000189"/>
    </source>
</evidence>
<name>A0AAD6Q3S1_9ROSI</name>
<sequence length="101" mass="11692">MHDPKVPAARILRMFFQCRKGMCDASILLDSTPGNQAEKDGPPNVSVRSFYVIDDAIAKLEMACPRTVSFWRTFLECADRKERLGSFIRRPYFRILTLLFF</sequence>
<evidence type="ECO:0000256" key="4">
    <source>
        <dbReference type="ARBA" id="ARBA00022559"/>
    </source>
</evidence>
<feature type="disulfide bond" evidence="11">
    <location>
        <begin position="18"/>
        <end position="23"/>
    </location>
</feature>
<feature type="binding site" evidence="9">
    <location>
        <position position="26"/>
    </location>
    <ligand>
        <name>Ca(2+)</name>
        <dbReference type="ChEBI" id="CHEBI:29108"/>
        <label>1</label>
    </ligand>
</feature>
<comment type="cofactor">
    <cofactor evidence="9">
        <name>Ca(2+)</name>
        <dbReference type="ChEBI" id="CHEBI:29108"/>
    </cofactor>
    <text evidence="9">Binds 2 calcium ions per subunit.</text>
</comment>
<keyword evidence="8" id="KW-0408">Iron</keyword>
<dbReference type="GO" id="GO:0020037">
    <property type="term" value="F:heme binding"/>
    <property type="evidence" value="ECO:0007669"/>
    <property type="project" value="InterPro"/>
</dbReference>
<organism evidence="14 15">
    <name type="scientific">Populus alba x Populus x berolinensis</name>
    <dbReference type="NCBI Taxonomy" id="444605"/>
    <lineage>
        <taxon>Eukaryota</taxon>
        <taxon>Viridiplantae</taxon>
        <taxon>Streptophyta</taxon>
        <taxon>Embryophyta</taxon>
        <taxon>Tracheophyta</taxon>
        <taxon>Spermatophyta</taxon>
        <taxon>Magnoliopsida</taxon>
        <taxon>eudicotyledons</taxon>
        <taxon>Gunneridae</taxon>
        <taxon>Pentapetalae</taxon>
        <taxon>rosids</taxon>
        <taxon>fabids</taxon>
        <taxon>Malpighiales</taxon>
        <taxon>Salicaceae</taxon>
        <taxon>Saliceae</taxon>
        <taxon>Populus</taxon>
    </lineage>
</organism>
<comment type="caution">
    <text evidence="14">The sequence shown here is derived from an EMBL/GenBank/DDBJ whole genome shotgun (WGS) entry which is preliminary data.</text>
</comment>
<feature type="binding site" evidence="9">
    <location>
        <position position="38"/>
    </location>
    <ligand>
        <name>Ca(2+)</name>
        <dbReference type="ChEBI" id="CHEBI:29108"/>
        <label>1</label>
    </ligand>
</feature>
<evidence type="ECO:0000256" key="11">
    <source>
        <dbReference type="PIRSR" id="PIRSR600823-5"/>
    </source>
</evidence>
<evidence type="ECO:0000256" key="3">
    <source>
        <dbReference type="ARBA" id="ARBA00012313"/>
    </source>
</evidence>
<dbReference type="EC" id="1.11.1.7" evidence="3"/>
<dbReference type="AlphaFoldDB" id="A0AAD6Q3S1"/>
<evidence type="ECO:0000256" key="9">
    <source>
        <dbReference type="PIRSR" id="PIRSR600823-3"/>
    </source>
</evidence>
<keyword evidence="4" id="KW-0575">Peroxidase</keyword>
<evidence type="ECO:0000313" key="14">
    <source>
        <dbReference type="EMBL" id="KAJ6978189.1"/>
    </source>
</evidence>
<accession>A0AAD6Q3S1</accession>
<comment type="similarity">
    <text evidence="12">Belongs to the peroxidase family.</text>
</comment>
<dbReference type="SUPFAM" id="SSF48113">
    <property type="entry name" value="Heme-dependent peroxidases"/>
    <property type="match status" value="1"/>
</dbReference>
<dbReference type="Pfam" id="PF00141">
    <property type="entry name" value="peroxidase"/>
    <property type="match status" value="1"/>
</dbReference>
<evidence type="ECO:0000256" key="2">
    <source>
        <dbReference type="ARBA" id="ARBA00001970"/>
    </source>
</evidence>
<keyword evidence="9" id="KW-0106">Calcium</keyword>
<keyword evidence="15" id="KW-1185">Reference proteome</keyword>
<evidence type="ECO:0000259" key="13">
    <source>
        <dbReference type="PROSITE" id="PS50873"/>
    </source>
</evidence>
<keyword evidence="7" id="KW-0560">Oxidoreductase</keyword>
<feature type="site" description="Transition state stabilizer" evidence="10">
    <location>
        <position position="13"/>
    </location>
</feature>
<dbReference type="InterPro" id="IPR000823">
    <property type="entry name" value="Peroxidase_pln"/>
</dbReference>
<feature type="binding site" evidence="9">
    <location>
        <position position="24"/>
    </location>
    <ligand>
        <name>Ca(2+)</name>
        <dbReference type="ChEBI" id="CHEBI:29108"/>
        <label>1</label>
    </ligand>
</feature>
<keyword evidence="6 9" id="KW-0479">Metal-binding</keyword>
<evidence type="ECO:0000256" key="7">
    <source>
        <dbReference type="ARBA" id="ARBA00023002"/>
    </source>
</evidence>
<evidence type="ECO:0000256" key="12">
    <source>
        <dbReference type="RuleBase" id="RU004241"/>
    </source>
</evidence>
<evidence type="ECO:0000256" key="5">
    <source>
        <dbReference type="ARBA" id="ARBA00022617"/>
    </source>
</evidence>
<reference evidence="14" key="1">
    <citation type="journal article" date="2023" name="Mol. Ecol. Resour.">
        <title>Chromosome-level genome assembly of a triploid poplar Populus alba 'Berolinensis'.</title>
        <authorList>
            <person name="Chen S."/>
            <person name="Yu Y."/>
            <person name="Wang X."/>
            <person name="Wang S."/>
            <person name="Zhang T."/>
            <person name="Zhou Y."/>
            <person name="He R."/>
            <person name="Meng N."/>
            <person name="Wang Y."/>
            <person name="Liu W."/>
            <person name="Liu Z."/>
            <person name="Liu J."/>
            <person name="Guo Q."/>
            <person name="Huang H."/>
            <person name="Sederoff R.R."/>
            <person name="Wang G."/>
            <person name="Qu G."/>
            <person name="Chen S."/>
        </authorList>
    </citation>
    <scope>NUCLEOTIDE SEQUENCE</scope>
    <source>
        <strain evidence="14">SC-2020</strain>
    </source>
</reference>
<dbReference type="Gene3D" id="1.10.520.10">
    <property type="match status" value="1"/>
</dbReference>
<gene>
    <name evidence="14" type="ORF">NC653_029934</name>
</gene>
<evidence type="ECO:0000313" key="15">
    <source>
        <dbReference type="Proteomes" id="UP001164929"/>
    </source>
</evidence>
<evidence type="ECO:0000256" key="10">
    <source>
        <dbReference type="PIRSR" id="PIRSR600823-4"/>
    </source>
</evidence>
<keyword evidence="5" id="KW-0349">Heme</keyword>
<dbReference type="GO" id="GO:0140825">
    <property type="term" value="F:lactoperoxidase activity"/>
    <property type="evidence" value="ECO:0007669"/>
    <property type="project" value="UniProtKB-EC"/>
</dbReference>
<dbReference type="PANTHER" id="PTHR31235">
    <property type="entry name" value="PEROXIDASE 25-RELATED"/>
    <property type="match status" value="1"/>
</dbReference>